<comment type="miscellaneous">
    <text evidence="1">Reaction mechanism of ThiL seems to utilize a direct, inline transfer of the gamma-phosphate of ATP to TMP rather than a phosphorylated enzyme intermediate.</text>
</comment>
<dbReference type="InterPro" id="IPR006283">
    <property type="entry name" value="ThiL-like"/>
</dbReference>
<dbReference type="STRING" id="1308866.J416_10951"/>
<dbReference type="eggNOG" id="COG0611">
    <property type="taxonomic scope" value="Bacteria"/>
</dbReference>
<dbReference type="Pfam" id="PF00586">
    <property type="entry name" value="AIRS"/>
    <property type="match status" value="1"/>
</dbReference>
<comment type="pathway">
    <text evidence="1">Cofactor biosynthesis; thiamine diphosphate biosynthesis; thiamine diphosphate from thiamine phosphate: step 1/1.</text>
</comment>
<feature type="binding site" evidence="1">
    <location>
        <position position="146"/>
    </location>
    <ligand>
        <name>ATP</name>
        <dbReference type="ChEBI" id="CHEBI:30616"/>
    </ligand>
</feature>
<dbReference type="InterPro" id="IPR010918">
    <property type="entry name" value="PurM-like_C_dom"/>
</dbReference>
<protein>
    <recommendedName>
        <fullName evidence="1">Thiamine-monophosphate kinase</fullName>
        <shortName evidence="1">TMP kinase</shortName>
        <shortName evidence="1">Thiamine-phosphate kinase</shortName>
        <ecNumber evidence="1">2.7.4.16</ecNumber>
    </recommendedName>
</protein>
<dbReference type="EC" id="2.7.4.16" evidence="1"/>
<keyword evidence="1" id="KW-0479">Metal-binding</keyword>
<feature type="binding site" evidence="1">
    <location>
        <position position="51"/>
    </location>
    <ligand>
        <name>substrate</name>
    </ligand>
</feature>
<evidence type="ECO:0000313" key="4">
    <source>
        <dbReference type="EMBL" id="ENH96415.1"/>
    </source>
</evidence>
<keyword evidence="1" id="KW-0547">Nucleotide-binding</keyword>
<name>N4WPL5_9BACI</name>
<proteinExistence type="inferred from homology"/>
<evidence type="ECO:0000259" key="2">
    <source>
        <dbReference type="Pfam" id="PF00586"/>
    </source>
</evidence>
<keyword evidence="5" id="KW-1185">Reference proteome</keyword>
<keyword evidence="1" id="KW-0067">ATP-binding</keyword>
<dbReference type="GO" id="GO:0009228">
    <property type="term" value="P:thiamine biosynthetic process"/>
    <property type="evidence" value="ECO:0007669"/>
    <property type="project" value="UniProtKB-KW"/>
</dbReference>
<dbReference type="PATRIC" id="fig|1308866.3.peg.2221"/>
<dbReference type="Gene3D" id="3.90.650.10">
    <property type="entry name" value="PurM-like C-terminal domain"/>
    <property type="match status" value="1"/>
</dbReference>
<dbReference type="GO" id="GO:0005524">
    <property type="term" value="F:ATP binding"/>
    <property type="evidence" value="ECO:0007669"/>
    <property type="project" value="UniProtKB-UniRule"/>
</dbReference>
<feature type="binding site" evidence="1">
    <location>
        <position position="73"/>
    </location>
    <ligand>
        <name>Mg(2+)</name>
        <dbReference type="ChEBI" id="CHEBI:18420"/>
        <label>4</label>
    </ligand>
</feature>
<evidence type="ECO:0000259" key="3">
    <source>
        <dbReference type="Pfam" id="PF02769"/>
    </source>
</evidence>
<keyword evidence="1 4" id="KW-0808">Transferase</keyword>
<dbReference type="PIRSF" id="PIRSF005303">
    <property type="entry name" value="Thiam_monoph_kin"/>
    <property type="match status" value="1"/>
</dbReference>
<dbReference type="PANTHER" id="PTHR30270">
    <property type="entry name" value="THIAMINE-MONOPHOSPHATE KINASE"/>
    <property type="match status" value="1"/>
</dbReference>
<reference evidence="4 5" key="1">
    <citation type="submission" date="2013-03" db="EMBL/GenBank/DDBJ databases">
        <title>Draft genome sequence of Gracibacillus halophilus YIM-C55.5, a moderately halophilic and thermophilic organism from the Xiaochaidamu salt lake.</title>
        <authorList>
            <person name="Sugumar T."/>
            <person name="Polireddy D.R."/>
            <person name="Antony A."/>
            <person name="Madhava Y.R."/>
            <person name="Sivakumar N."/>
        </authorList>
    </citation>
    <scope>NUCLEOTIDE SEQUENCE [LARGE SCALE GENOMIC DNA]</scope>
    <source>
        <strain evidence="4 5">YIM-C55.5</strain>
    </source>
</reference>
<dbReference type="Pfam" id="PF02769">
    <property type="entry name" value="AIRS_C"/>
    <property type="match status" value="1"/>
</dbReference>
<feature type="binding site" evidence="1">
    <location>
        <position position="73"/>
    </location>
    <ligand>
        <name>Mg(2+)</name>
        <dbReference type="ChEBI" id="CHEBI:18420"/>
        <label>2</label>
    </ligand>
</feature>
<keyword evidence="1" id="KW-0460">Magnesium</keyword>
<organism evidence="4 5">
    <name type="scientific">Gracilibacillus halophilus YIM-C55.5</name>
    <dbReference type="NCBI Taxonomy" id="1308866"/>
    <lineage>
        <taxon>Bacteria</taxon>
        <taxon>Bacillati</taxon>
        <taxon>Bacillota</taxon>
        <taxon>Bacilli</taxon>
        <taxon>Bacillales</taxon>
        <taxon>Bacillaceae</taxon>
        <taxon>Gracilibacillus</taxon>
    </lineage>
</organism>
<dbReference type="InterPro" id="IPR016188">
    <property type="entry name" value="PurM-like_N"/>
</dbReference>
<feature type="binding site" evidence="1">
    <location>
        <position position="215"/>
    </location>
    <ligand>
        <name>Mg(2+)</name>
        <dbReference type="ChEBI" id="CHEBI:18420"/>
        <label>5</label>
    </ligand>
</feature>
<gene>
    <name evidence="1" type="primary">thiL</name>
    <name evidence="4" type="ORF">J416_10951</name>
</gene>
<feature type="binding site" evidence="1">
    <location>
        <position position="321"/>
    </location>
    <ligand>
        <name>substrate</name>
    </ligand>
</feature>
<feature type="binding site" evidence="1">
    <location>
        <position position="73"/>
    </location>
    <ligand>
        <name>Mg(2+)</name>
        <dbReference type="ChEBI" id="CHEBI:18420"/>
        <label>3</label>
    </ligand>
</feature>
<feature type="domain" description="PurM-like N-terminal" evidence="2">
    <location>
        <begin position="26"/>
        <end position="138"/>
    </location>
</feature>
<dbReference type="GO" id="GO:0009229">
    <property type="term" value="P:thiamine diphosphate biosynthetic process"/>
    <property type="evidence" value="ECO:0007669"/>
    <property type="project" value="UniProtKB-UniRule"/>
</dbReference>
<feature type="binding site" evidence="1">
    <location>
        <position position="28"/>
    </location>
    <ligand>
        <name>Mg(2+)</name>
        <dbReference type="ChEBI" id="CHEBI:18420"/>
        <label>4</label>
    </ligand>
</feature>
<evidence type="ECO:0000256" key="1">
    <source>
        <dbReference type="HAMAP-Rule" id="MF_02128"/>
    </source>
</evidence>
<feature type="binding site" evidence="1">
    <location>
        <position position="121"/>
    </location>
    <ligand>
        <name>Mg(2+)</name>
        <dbReference type="ChEBI" id="CHEBI:18420"/>
        <label>1</label>
    </ligand>
</feature>
<dbReference type="GO" id="GO:0000287">
    <property type="term" value="F:magnesium ion binding"/>
    <property type="evidence" value="ECO:0007669"/>
    <property type="project" value="UniProtKB-UniRule"/>
</dbReference>
<keyword evidence="1 4" id="KW-0418">Kinase</keyword>
<dbReference type="AlphaFoldDB" id="N4WPL5"/>
<dbReference type="EMBL" id="APML01000045">
    <property type="protein sequence ID" value="ENH96415.1"/>
    <property type="molecule type" value="Genomic_DNA"/>
</dbReference>
<feature type="binding site" evidence="1">
    <location>
        <position position="44"/>
    </location>
    <ligand>
        <name>Mg(2+)</name>
        <dbReference type="ChEBI" id="CHEBI:18420"/>
        <label>2</label>
    </ligand>
</feature>
<sequence>MMDEFDFIRSIQPKYYRQSSVIKGIGDDAAIIRSLNQDIITTVDTMVESIHFTTQTMEPFHVGYRALAANISDIVAMGGKPTSFLVSIVVPKNWEKEQLREIYQGIDQLAQKFQMDVIGGDTVTGQQLTISITVFGSVNKHQVRYRSHAQAGDVVFVTGTIGDAACGLDLLLHEDQDTQQNYEYFINRHRMPLPRVNFIQATGNIKRMALNDISDGISNEANEIAEASHVALRINEKAIPYHIGITDFPKEKQQQWLLSGGEDFELLGTVSPNEWEKLVSIAEKTNTKITKIGEVFHHDRYNGSVLINNGSSSVILDKSGYTHLRGDNNE</sequence>
<dbReference type="CDD" id="cd02194">
    <property type="entry name" value="ThiL"/>
    <property type="match status" value="1"/>
</dbReference>
<feature type="binding site" evidence="1">
    <location>
        <position position="42"/>
    </location>
    <ligand>
        <name>Mg(2+)</name>
        <dbReference type="ChEBI" id="CHEBI:18420"/>
        <label>4</label>
    </ligand>
</feature>
<keyword evidence="1" id="KW-0784">Thiamine biosynthesis</keyword>
<comment type="catalytic activity">
    <reaction evidence="1">
        <text>thiamine phosphate + ATP = thiamine diphosphate + ADP</text>
        <dbReference type="Rhea" id="RHEA:15913"/>
        <dbReference type="ChEBI" id="CHEBI:30616"/>
        <dbReference type="ChEBI" id="CHEBI:37575"/>
        <dbReference type="ChEBI" id="CHEBI:58937"/>
        <dbReference type="ChEBI" id="CHEBI:456216"/>
        <dbReference type="EC" id="2.7.4.16"/>
    </reaction>
</comment>
<dbReference type="UniPathway" id="UPA00060">
    <property type="reaction ID" value="UER00142"/>
</dbReference>
<comment type="function">
    <text evidence="1">Catalyzes the ATP-dependent phosphorylation of thiamine-monophosphate (TMP) to form thiamine-pyrophosphate (TPP), the active form of vitamin B1.</text>
</comment>
<feature type="binding site" evidence="1">
    <location>
        <begin position="120"/>
        <end position="121"/>
    </location>
    <ligand>
        <name>ATP</name>
        <dbReference type="ChEBI" id="CHEBI:30616"/>
    </ligand>
</feature>
<feature type="binding site" evidence="1">
    <location>
        <position position="28"/>
    </location>
    <ligand>
        <name>Mg(2+)</name>
        <dbReference type="ChEBI" id="CHEBI:18420"/>
        <label>3</label>
    </ligand>
</feature>
<dbReference type="InterPro" id="IPR036676">
    <property type="entry name" value="PurM-like_C_sf"/>
</dbReference>
<dbReference type="HAMAP" id="MF_02128">
    <property type="entry name" value="TMP_kinase"/>
    <property type="match status" value="1"/>
</dbReference>
<dbReference type="SUPFAM" id="SSF56042">
    <property type="entry name" value="PurM C-terminal domain-like"/>
    <property type="match status" value="1"/>
</dbReference>
<dbReference type="SUPFAM" id="SSF55326">
    <property type="entry name" value="PurM N-terminal domain-like"/>
    <property type="match status" value="1"/>
</dbReference>
<evidence type="ECO:0000313" key="5">
    <source>
        <dbReference type="Proteomes" id="UP000012283"/>
    </source>
</evidence>
<dbReference type="InterPro" id="IPR036921">
    <property type="entry name" value="PurM-like_N_sf"/>
</dbReference>
<dbReference type="Gene3D" id="3.30.1330.10">
    <property type="entry name" value="PurM-like, N-terminal domain"/>
    <property type="match status" value="1"/>
</dbReference>
<feature type="binding site" evidence="1">
    <location>
        <position position="262"/>
    </location>
    <ligand>
        <name>substrate</name>
    </ligand>
</feature>
<feature type="binding site" evidence="1">
    <location>
        <position position="214"/>
    </location>
    <ligand>
        <name>ATP</name>
        <dbReference type="ChEBI" id="CHEBI:30616"/>
    </ligand>
</feature>
<comment type="similarity">
    <text evidence="1">Belongs to the thiamine-monophosphate kinase family.</text>
</comment>
<comment type="caution">
    <text evidence="4">The sequence shown here is derived from an EMBL/GenBank/DDBJ whole genome shotgun (WGS) entry which is preliminary data.</text>
</comment>
<dbReference type="PANTHER" id="PTHR30270:SF0">
    <property type="entry name" value="THIAMINE-MONOPHOSPHATE KINASE"/>
    <property type="match status" value="1"/>
</dbReference>
<dbReference type="GO" id="GO:0009030">
    <property type="term" value="F:thiamine-phosphate kinase activity"/>
    <property type="evidence" value="ECO:0007669"/>
    <property type="project" value="UniProtKB-UniRule"/>
</dbReference>
<feature type="binding site" evidence="1">
    <location>
        <position position="44"/>
    </location>
    <ligand>
        <name>Mg(2+)</name>
        <dbReference type="ChEBI" id="CHEBI:18420"/>
        <label>1</label>
    </ligand>
</feature>
<feature type="domain" description="PurM-like C-terminal" evidence="3">
    <location>
        <begin position="150"/>
        <end position="301"/>
    </location>
</feature>
<feature type="binding site" evidence="1">
    <location>
        <position position="212"/>
    </location>
    <ligand>
        <name>Mg(2+)</name>
        <dbReference type="ChEBI" id="CHEBI:18420"/>
        <label>3</label>
    </ligand>
</feature>
<dbReference type="NCBIfam" id="TIGR01379">
    <property type="entry name" value="thiL"/>
    <property type="match status" value="1"/>
</dbReference>
<accession>N4WPL5</accession>
<comment type="caution">
    <text evidence="1">Lacks conserved residue(s) required for the propagation of feature annotation.</text>
</comment>
<dbReference type="Proteomes" id="UP000012283">
    <property type="component" value="Unassembled WGS sequence"/>
</dbReference>
<feature type="binding site" evidence="1">
    <location>
        <position position="103"/>
    </location>
    <ligand>
        <name>ATP</name>
        <dbReference type="ChEBI" id="CHEBI:30616"/>
    </ligand>
</feature>